<dbReference type="AlphaFoldDB" id="A0A9P6JMT6"/>
<proteinExistence type="predicted"/>
<protein>
    <submittedName>
        <fullName evidence="1">Uncharacterized protein</fullName>
    </submittedName>
</protein>
<dbReference type="Proteomes" id="UP000807306">
    <property type="component" value="Unassembled WGS sequence"/>
</dbReference>
<accession>A0A9P6JMT6</accession>
<dbReference type="OrthoDB" id="3035629at2759"/>
<dbReference type="EMBL" id="MU157875">
    <property type="protein sequence ID" value="KAF9526143.1"/>
    <property type="molecule type" value="Genomic_DNA"/>
</dbReference>
<evidence type="ECO:0000313" key="2">
    <source>
        <dbReference type="Proteomes" id="UP000807306"/>
    </source>
</evidence>
<sequence length="296" mass="33654">MNELPDYALPVELEREIFELASWNDHVTGYSLIRVARRVYEWVEPSLYRVLIVYEGDYRGERPTPSSPFLQVFKDLLAARGFGAIARQAKFVHHFMYTGNDITELKDILLLCTNIVDLALWTIPVSRTDDLDSIMESLGSLRPQKISISSTLISLYPKWLSLAPLTQSLTHLDCFGLDGPIWDDGWENLRDLSALTSLAVAGNNISPTISATLQKLKNIQLVIDALEGDVSYIIPPDAPWYVDDPRFVFCEYPRPTVDCWLKGTVGGDDIWVLGEIEQRKKKERLLSNYCQRSLSR</sequence>
<evidence type="ECO:0000313" key="1">
    <source>
        <dbReference type="EMBL" id="KAF9526143.1"/>
    </source>
</evidence>
<reference evidence="1" key="1">
    <citation type="submission" date="2020-11" db="EMBL/GenBank/DDBJ databases">
        <authorList>
            <consortium name="DOE Joint Genome Institute"/>
            <person name="Ahrendt S."/>
            <person name="Riley R."/>
            <person name="Andreopoulos W."/>
            <person name="Labutti K."/>
            <person name="Pangilinan J."/>
            <person name="Ruiz-Duenas F.J."/>
            <person name="Barrasa J.M."/>
            <person name="Sanchez-Garcia M."/>
            <person name="Camarero S."/>
            <person name="Miyauchi S."/>
            <person name="Serrano A."/>
            <person name="Linde D."/>
            <person name="Babiker R."/>
            <person name="Drula E."/>
            <person name="Ayuso-Fernandez I."/>
            <person name="Pacheco R."/>
            <person name="Padilla G."/>
            <person name="Ferreira P."/>
            <person name="Barriuso J."/>
            <person name="Kellner H."/>
            <person name="Castanera R."/>
            <person name="Alfaro M."/>
            <person name="Ramirez L."/>
            <person name="Pisabarro A.G."/>
            <person name="Kuo A."/>
            <person name="Tritt A."/>
            <person name="Lipzen A."/>
            <person name="He G."/>
            <person name="Yan M."/>
            <person name="Ng V."/>
            <person name="Cullen D."/>
            <person name="Martin F."/>
            <person name="Rosso M.-N."/>
            <person name="Henrissat B."/>
            <person name="Hibbett D."/>
            <person name="Martinez A.T."/>
            <person name="Grigoriev I.V."/>
        </authorList>
    </citation>
    <scope>NUCLEOTIDE SEQUENCE</scope>
    <source>
        <strain evidence="1">CBS 506.95</strain>
    </source>
</reference>
<dbReference type="InterPro" id="IPR032675">
    <property type="entry name" value="LRR_dom_sf"/>
</dbReference>
<dbReference type="SUPFAM" id="SSF52047">
    <property type="entry name" value="RNI-like"/>
    <property type="match status" value="1"/>
</dbReference>
<name>A0A9P6JMT6_9AGAR</name>
<keyword evidence="2" id="KW-1185">Reference proteome</keyword>
<gene>
    <name evidence="1" type="ORF">CPB83DRAFT_908688</name>
</gene>
<comment type="caution">
    <text evidence="1">The sequence shown here is derived from an EMBL/GenBank/DDBJ whole genome shotgun (WGS) entry which is preliminary data.</text>
</comment>
<organism evidence="1 2">
    <name type="scientific">Crepidotus variabilis</name>
    <dbReference type="NCBI Taxonomy" id="179855"/>
    <lineage>
        <taxon>Eukaryota</taxon>
        <taxon>Fungi</taxon>
        <taxon>Dikarya</taxon>
        <taxon>Basidiomycota</taxon>
        <taxon>Agaricomycotina</taxon>
        <taxon>Agaricomycetes</taxon>
        <taxon>Agaricomycetidae</taxon>
        <taxon>Agaricales</taxon>
        <taxon>Agaricineae</taxon>
        <taxon>Crepidotaceae</taxon>
        <taxon>Crepidotus</taxon>
    </lineage>
</organism>
<dbReference type="Gene3D" id="3.80.10.10">
    <property type="entry name" value="Ribonuclease Inhibitor"/>
    <property type="match status" value="1"/>
</dbReference>